<dbReference type="InterPro" id="IPR016181">
    <property type="entry name" value="Acyl_CoA_acyltransferase"/>
</dbReference>
<gene>
    <name evidence="2" type="ORF">CSW64_04740</name>
</gene>
<evidence type="ECO:0000313" key="2">
    <source>
        <dbReference type="EMBL" id="ATQ41765.1"/>
    </source>
</evidence>
<dbReference type="GO" id="GO:1990189">
    <property type="term" value="F:protein N-terminal-serine acetyltransferase activity"/>
    <property type="evidence" value="ECO:0007669"/>
    <property type="project" value="TreeGrafter"/>
</dbReference>
<dbReference type="EMBL" id="CP024201">
    <property type="protein sequence ID" value="ATQ41765.1"/>
    <property type="molecule type" value="Genomic_DNA"/>
</dbReference>
<dbReference type="Proteomes" id="UP000228945">
    <property type="component" value="Chromosome"/>
</dbReference>
<keyword evidence="3" id="KW-1185">Reference proteome</keyword>
<dbReference type="InterPro" id="IPR051908">
    <property type="entry name" value="Ribosomal_N-acetyltransferase"/>
</dbReference>
<evidence type="ECO:0000313" key="3">
    <source>
        <dbReference type="Proteomes" id="UP000228945"/>
    </source>
</evidence>
<dbReference type="Gene3D" id="3.40.630.30">
    <property type="match status" value="1"/>
</dbReference>
<proteinExistence type="predicted"/>
<dbReference type="AlphaFoldDB" id="A0A2D2AUW6"/>
<dbReference type="GO" id="GO:0005737">
    <property type="term" value="C:cytoplasm"/>
    <property type="evidence" value="ECO:0007669"/>
    <property type="project" value="TreeGrafter"/>
</dbReference>
<dbReference type="InterPro" id="IPR000182">
    <property type="entry name" value="GNAT_dom"/>
</dbReference>
<organism evidence="2 3">
    <name type="scientific">Caulobacter mirabilis</name>
    <dbReference type="NCBI Taxonomy" id="69666"/>
    <lineage>
        <taxon>Bacteria</taxon>
        <taxon>Pseudomonadati</taxon>
        <taxon>Pseudomonadota</taxon>
        <taxon>Alphaproteobacteria</taxon>
        <taxon>Caulobacterales</taxon>
        <taxon>Caulobacteraceae</taxon>
        <taxon>Caulobacter</taxon>
    </lineage>
</organism>
<dbReference type="Pfam" id="PF13302">
    <property type="entry name" value="Acetyltransf_3"/>
    <property type="match status" value="1"/>
</dbReference>
<sequence length="243" mass="26322">MGGHPGERGRHGLLQQARRRAAGSRDLAAGRGGVDEARRLVSAPPKTVLEVSPEEEAAIRLAVATADVGTLGLGRAIARPTDAADLARFLADPRVSDAIYDLPRPIDETNVRRWIVEGETQWRAGRRLLIVSREATGEIAGYSDITVWPERSAAELAGAISPSRQNEGQGGAGALHTFGWIFETLGVRLMCLTAATDNVRSARLIEAAGFVPMGTRDATRADGTVRRSLYWEMTRDQWAEKWG</sequence>
<evidence type="ECO:0000259" key="1">
    <source>
        <dbReference type="Pfam" id="PF13302"/>
    </source>
</evidence>
<name>A0A2D2AUW6_9CAUL</name>
<dbReference type="SUPFAM" id="SSF55729">
    <property type="entry name" value="Acyl-CoA N-acyltransferases (Nat)"/>
    <property type="match status" value="1"/>
</dbReference>
<dbReference type="OrthoDB" id="7432124at2"/>
<accession>A0A2D2AUW6</accession>
<protein>
    <recommendedName>
        <fullName evidence="1">N-acetyltransferase domain-containing protein</fullName>
    </recommendedName>
</protein>
<feature type="domain" description="N-acetyltransferase" evidence="1">
    <location>
        <begin position="79"/>
        <end position="211"/>
    </location>
</feature>
<dbReference type="PANTHER" id="PTHR43441:SF10">
    <property type="entry name" value="ACETYLTRANSFERASE"/>
    <property type="match status" value="1"/>
</dbReference>
<dbReference type="KEGG" id="cmb:CSW64_04740"/>
<dbReference type="PANTHER" id="PTHR43441">
    <property type="entry name" value="RIBOSOMAL-PROTEIN-SERINE ACETYLTRANSFERASE"/>
    <property type="match status" value="1"/>
</dbReference>
<reference evidence="2 3" key="1">
    <citation type="submission" date="2017-10" db="EMBL/GenBank/DDBJ databases">
        <title>Genome sequence of Caulobacter mirabilis FWC38.</title>
        <authorList>
            <person name="Fiebig A."/>
            <person name="Crosson S."/>
        </authorList>
    </citation>
    <scope>NUCLEOTIDE SEQUENCE [LARGE SCALE GENOMIC DNA]</scope>
    <source>
        <strain evidence="2 3">FWC 38</strain>
    </source>
</reference>
<dbReference type="GO" id="GO:0008999">
    <property type="term" value="F:protein-N-terminal-alanine acetyltransferase activity"/>
    <property type="evidence" value="ECO:0007669"/>
    <property type="project" value="TreeGrafter"/>
</dbReference>